<dbReference type="Proteomes" id="UP001432027">
    <property type="component" value="Unassembled WGS sequence"/>
</dbReference>
<comment type="caution">
    <text evidence="2">The sequence shown here is derived from an EMBL/GenBank/DDBJ whole genome shotgun (WGS) entry which is preliminary data.</text>
</comment>
<keyword evidence="1" id="KW-0732">Signal</keyword>
<accession>A0AAV5TY05</accession>
<evidence type="ECO:0000313" key="3">
    <source>
        <dbReference type="Proteomes" id="UP001432027"/>
    </source>
</evidence>
<protein>
    <submittedName>
        <fullName evidence="2">Uncharacterized protein</fullName>
    </submittedName>
</protein>
<sequence length="545" mass="62489">MLFKSLRLQNMLLSFLLLIFFAEELKGDPIDLNTAVDHFIEEVFMRSTSSKNAFRDMEEAADENKRLLELTLPIASLIALGSNTSFEAFSVEHHALQKVNKELRPIFRKINSNQIQYEGELVNDRAEILYQKSVGQKLEQLLSVFHKLLDPRFSHRKNHKEAFTNLCSSTSGPESLLEFVDSIYHRNCAFPTSHKMLKYISLLKALRAFINAHGINISNTLVFQQAVQALRSHSNEYNTDTIISAIEGRTFSRKELVADFVRKLMKESRREDDDTCILEEVAKAHSYQRQSMHTVIAQLRLHVLQIQILSYTCAQLNGTTDAHTLLKKNDEKVRTMFYHTVQWGQTAQSVAYPNVSIEMARTALGAEAIDPSSFNQSAKIIQTVFEERGRIIDHFQVLVWVYGDSQTTYACRTLSDSDNQFFVHTNGGVNVNVLRFEMSLNSRLHRARKWLELKKKGIQDALLADVYNVPEGMVDALQKNFHILDDNAYRHAILLRRRTLHPGDAEIALGIASHLIDERNTTENVHQMWNSVGSYAYKWILQVFP</sequence>
<feature type="chain" id="PRO_5043529007" evidence="1">
    <location>
        <begin position="28"/>
        <end position="545"/>
    </location>
</feature>
<feature type="signal peptide" evidence="1">
    <location>
        <begin position="1"/>
        <end position="27"/>
    </location>
</feature>
<dbReference type="EMBL" id="BTSX01000005">
    <property type="protein sequence ID" value="GMS98987.1"/>
    <property type="molecule type" value="Genomic_DNA"/>
</dbReference>
<name>A0AAV5TY05_9BILA</name>
<organism evidence="2 3">
    <name type="scientific">Pristionchus entomophagus</name>
    <dbReference type="NCBI Taxonomy" id="358040"/>
    <lineage>
        <taxon>Eukaryota</taxon>
        <taxon>Metazoa</taxon>
        <taxon>Ecdysozoa</taxon>
        <taxon>Nematoda</taxon>
        <taxon>Chromadorea</taxon>
        <taxon>Rhabditida</taxon>
        <taxon>Rhabditina</taxon>
        <taxon>Diplogasteromorpha</taxon>
        <taxon>Diplogasteroidea</taxon>
        <taxon>Neodiplogasteridae</taxon>
        <taxon>Pristionchus</taxon>
    </lineage>
</organism>
<gene>
    <name evidence="2" type="ORF">PENTCL1PPCAC_21162</name>
</gene>
<evidence type="ECO:0000313" key="2">
    <source>
        <dbReference type="EMBL" id="GMS98987.1"/>
    </source>
</evidence>
<dbReference type="AlphaFoldDB" id="A0AAV5TY05"/>
<reference evidence="2" key="1">
    <citation type="submission" date="2023-10" db="EMBL/GenBank/DDBJ databases">
        <title>Genome assembly of Pristionchus species.</title>
        <authorList>
            <person name="Yoshida K."/>
            <person name="Sommer R.J."/>
        </authorList>
    </citation>
    <scope>NUCLEOTIDE SEQUENCE</scope>
    <source>
        <strain evidence="2">RS0144</strain>
    </source>
</reference>
<evidence type="ECO:0000256" key="1">
    <source>
        <dbReference type="SAM" id="SignalP"/>
    </source>
</evidence>
<proteinExistence type="predicted"/>
<keyword evidence="3" id="KW-1185">Reference proteome</keyword>